<evidence type="ECO:0000313" key="3">
    <source>
        <dbReference type="Proteomes" id="UP000255106"/>
    </source>
</evidence>
<dbReference type="AlphaFoldDB" id="A0A377MBP2"/>
<dbReference type="InterPro" id="IPR027417">
    <property type="entry name" value="P-loop_NTPase"/>
</dbReference>
<reference evidence="2 3" key="1">
    <citation type="submission" date="2018-06" db="EMBL/GenBank/DDBJ databases">
        <authorList>
            <consortium name="Pathogen Informatics"/>
            <person name="Doyle S."/>
        </authorList>
    </citation>
    <scope>NUCLEOTIDE SEQUENCE [LARGE SCALE GENOMIC DNA]</scope>
    <source>
        <strain evidence="2 3">NCTC10005</strain>
    </source>
</reference>
<dbReference type="Proteomes" id="UP000255106">
    <property type="component" value="Unassembled WGS sequence"/>
</dbReference>
<evidence type="ECO:0000259" key="1">
    <source>
        <dbReference type="Pfam" id="PF12696"/>
    </source>
</evidence>
<dbReference type="SUPFAM" id="SSF52540">
    <property type="entry name" value="P-loop containing nucleoside triphosphate hydrolases"/>
    <property type="match status" value="1"/>
</dbReference>
<organism evidence="2 3">
    <name type="scientific">Enterobacter cloacae</name>
    <dbReference type="NCBI Taxonomy" id="550"/>
    <lineage>
        <taxon>Bacteria</taxon>
        <taxon>Pseudomonadati</taxon>
        <taxon>Pseudomonadota</taxon>
        <taxon>Gammaproteobacteria</taxon>
        <taxon>Enterobacterales</taxon>
        <taxon>Enterobacteriaceae</taxon>
        <taxon>Enterobacter</taxon>
        <taxon>Enterobacter cloacae complex</taxon>
    </lineage>
</organism>
<accession>A0A377MBP2</accession>
<dbReference type="CDD" id="cd01127">
    <property type="entry name" value="TrwB_TraG_TraD_VirD4"/>
    <property type="match status" value="1"/>
</dbReference>
<gene>
    <name evidence="2" type="ORF">NCTC10005_07701</name>
</gene>
<dbReference type="Gene3D" id="3.40.50.300">
    <property type="entry name" value="P-loop containing nucleotide triphosphate hydrolases"/>
    <property type="match status" value="1"/>
</dbReference>
<proteinExistence type="predicted"/>
<sequence length="186" mass="20513">MAINLHCDEFNELMGDEFIPLINKGGGAGFQVTAYTQTLSDIEARIGSTAKANQVVGNFNTLVMLRVREKNTAMLLTDQLPEVDVYQKTLTSGVTDVSRPGEGTDFNSNVNDQVSLVKVPMIRPADIINLPKGQAFALLEGGRLWKIRMPLPADNNDPHMPASLKHLADSMEKNYHTGETWWTVVT</sequence>
<dbReference type="Pfam" id="PF12696">
    <property type="entry name" value="TraG-D_C"/>
    <property type="match status" value="1"/>
</dbReference>
<dbReference type="EMBL" id="UGJB01000004">
    <property type="protein sequence ID" value="STQ14830.1"/>
    <property type="molecule type" value="Genomic_DNA"/>
</dbReference>
<feature type="domain" description="TraD/TraG TraM recognition site" evidence="1">
    <location>
        <begin position="4"/>
        <end position="132"/>
    </location>
</feature>
<evidence type="ECO:0000313" key="2">
    <source>
        <dbReference type="EMBL" id="STQ14830.1"/>
    </source>
</evidence>
<dbReference type="InterPro" id="IPR032689">
    <property type="entry name" value="TraG-D_C"/>
</dbReference>
<protein>
    <submittedName>
        <fullName evidence="2">TraG-family protein</fullName>
    </submittedName>
</protein>
<name>A0A377MBP2_ENTCL</name>